<dbReference type="Proteomes" id="UP000265520">
    <property type="component" value="Unassembled WGS sequence"/>
</dbReference>
<name>A0A392RI51_9FABA</name>
<accession>A0A392RI51</accession>
<keyword evidence="3" id="KW-1185">Reference proteome</keyword>
<dbReference type="AlphaFoldDB" id="A0A392RI51"/>
<evidence type="ECO:0000313" key="2">
    <source>
        <dbReference type="EMBL" id="MCI35929.1"/>
    </source>
</evidence>
<evidence type="ECO:0000256" key="1">
    <source>
        <dbReference type="SAM" id="MobiDB-lite"/>
    </source>
</evidence>
<organism evidence="2 3">
    <name type="scientific">Trifolium medium</name>
    <dbReference type="NCBI Taxonomy" id="97028"/>
    <lineage>
        <taxon>Eukaryota</taxon>
        <taxon>Viridiplantae</taxon>
        <taxon>Streptophyta</taxon>
        <taxon>Embryophyta</taxon>
        <taxon>Tracheophyta</taxon>
        <taxon>Spermatophyta</taxon>
        <taxon>Magnoliopsida</taxon>
        <taxon>eudicotyledons</taxon>
        <taxon>Gunneridae</taxon>
        <taxon>Pentapetalae</taxon>
        <taxon>rosids</taxon>
        <taxon>fabids</taxon>
        <taxon>Fabales</taxon>
        <taxon>Fabaceae</taxon>
        <taxon>Papilionoideae</taxon>
        <taxon>50 kb inversion clade</taxon>
        <taxon>NPAAA clade</taxon>
        <taxon>Hologalegina</taxon>
        <taxon>IRL clade</taxon>
        <taxon>Trifolieae</taxon>
        <taxon>Trifolium</taxon>
    </lineage>
</organism>
<protein>
    <submittedName>
        <fullName evidence="2">Uncharacterized protein</fullName>
    </submittedName>
</protein>
<feature type="compositionally biased region" description="Basic and acidic residues" evidence="1">
    <location>
        <begin position="52"/>
        <end position="62"/>
    </location>
</feature>
<feature type="non-terminal residue" evidence="2">
    <location>
        <position position="1"/>
    </location>
</feature>
<evidence type="ECO:0000313" key="3">
    <source>
        <dbReference type="Proteomes" id="UP000265520"/>
    </source>
</evidence>
<sequence length="74" mass="8324">HTTTPSNLTTMEATPKPLKTFISAPKHDIRRKTPTASPVLPPRDQIAGVETNSREKHDHEMRNTATWTPPEARQ</sequence>
<dbReference type="EMBL" id="LXQA010228519">
    <property type="protein sequence ID" value="MCI35929.1"/>
    <property type="molecule type" value="Genomic_DNA"/>
</dbReference>
<feature type="region of interest" description="Disordered" evidence="1">
    <location>
        <begin position="24"/>
        <end position="74"/>
    </location>
</feature>
<comment type="caution">
    <text evidence="2">The sequence shown here is derived from an EMBL/GenBank/DDBJ whole genome shotgun (WGS) entry which is preliminary data.</text>
</comment>
<reference evidence="2 3" key="1">
    <citation type="journal article" date="2018" name="Front. Plant Sci.">
        <title>Red Clover (Trifolium pratense) and Zigzag Clover (T. medium) - A Picture of Genomic Similarities and Differences.</title>
        <authorList>
            <person name="Dluhosova J."/>
            <person name="Istvanek J."/>
            <person name="Nedelnik J."/>
            <person name="Repkova J."/>
        </authorList>
    </citation>
    <scope>NUCLEOTIDE SEQUENCE [LARGE SCALE GENOMIC DNA]</scope>
    <source>
        <strain evidence="3">cv. 10/8</strain>
        <tissue evidence="2">Leaf</tissue>
    </source>
</reference>
<proteinExistence type="predicted"/>